<dbReference type="Proteomes" id="UP000184231">
    <property type="component" value="Unassembled WGS sequence"/>
</dbReference>
<comment type="similarity">
    <text evidence="7">Belongs to the TonB-dependent receptor family.</text>
</comment>
<comment type="subcellular location">
    <subcellularLocation>
        <location evidence="1 7">Cell outer membrane</location>
        <topology evidence="1 7">Multi-pass membrane protein</topology>
    </subcellularLocation>
</comment>
<dbReference type="Pfam" id="PF13715">
    <property type="entry name" value="CarbopepD_reg_2"/>
    <property type="match status" value="1"/>
</dbReference>
<name>A0A1M6C1Q4_9FLAO</name>
<dbReference type="OrthoDB" id="9768177at2"/>
<dbReference type="Gene3D" id="2.60.40.1120">
    <property type="entry name" value="Carboxypeptidase-like, regulatory domain"/>
    <property type="match status" value="1"/>
</dbReference>
<dbReference type="InterPro" id="IPR012910">
    <property type="entry name" value="Plug_dom"/>
</dbReference>
<evidence type="ECO:0000256" key="6">
    <source>
        <dbReference type="ARBA" id="ARBA00023237"/>
    </source>
</evidence>
<dbReference type="InterPro" id="IPR039426">
    <property type="entry name" value="TonB-dep_rcpt-like"/>
</dbReference>
<dbReference type="NCBIfam" id="TIGR04056">
    <property type="entry name" value="OMP_RagA_SusC"/>
    <property type="match status" value="1"/>
</dbReference>
<organism evidence="9 10">
    <name type="scientific">Arenibacter nanhaiticus</name>
    <dbReference type="NCBI Taxonomy" id="558155"/>
    <lineage>
        <taxon>Bacteria</taxon>
        <taxon>Pseudomonadati</taxon>
        <taxon>Bacteroidota</taxon>
        <taxon>Flavobacteriia</taxon>
        <taxon>Flavobacteriales</taxon>
        <taxon>Flavobacteriaceae</taxon>
        <taxon>Arenibacter</taxon>
    </lineage>
</organism>
<evidence type="ECO:0000256" key="4">
    <source>
        <dbReference type="ARBA" id="ARBA00022692"/>
    </source>
</evidence>
<dbReference type="InterPro" id="IPR023997">
    <property type="entry name" value="TonB-dep_OMP_SusC/RagA_CS"/>
</dbReference>
<reference evidence="9 10" key="1">
    <citation type="submission" date="2016-11" db="EMBL/GenBank/DDBJ databases">
        <authorList>
            <person name="Jaros S."/>
            <person name="Januszkiewicz K."/>
            <person name="Wedrychowicz H."/>
        </authorList>
    </citation>
    <scope>NUCLEOTIDE SEQUENCE [LARGE SCALE GENOMIC DNA]</scope>
    <source>
        <strain evidence="9 10">CGMCC 1.8863</strain>
    </source>
</reference>
<dbReference type="EMBL" id="FQYX01000003">
    <property type="protein sequence ID" value="SHI54761.1"/>
    <property type="molecule type" value="Genomic_DNA"/>
</dbReference>
<keyword evidence="10" id="KW-1185">Reference proteome</keyword>
<evidence type="ECO:0000259" key="8">
    <source>
        <dbReference type="Pfam" id="PF07715"/>
    </source>
</evidence>
<keyword evidence="3 7" id="KW-1134">Transmembrane beta strand</keyword>
<evidence type="ECO:0000313" key="9">
    <source>
        <dbReference type="EMBL" id="SHI54761.1"/>
    </source>
</evidence>
<evidence type="ECO:0000256" key="7">
    <source>
        <dbReference type="PROSITE-ProRule" id="PRU01360"/>
    </source>
</evidence>
<keyword evidence="2 7" id="KW-0813">Transport</keyword>
<evidence type="ECO:0000256" key="3">
    <source>
        <dbReference type="ARBA" id="ARBA00022452"/>
    </source>
</evidence>
<evidence type="ECO:0000256" key="5">
    <source>
        <dbReference type="ARBA" id="ARBA00023136"/>
    </source>
</evidence>
<dbReference type="SUPFAM" id="SSF49464">
    <property type="entry name" value="Carboxypeptidase regulatory domain-like"/>
    <property type="match status" value="1"/>
</dbReference>
<keyword evidence="5 7" id="KW-0472">Membrane</keyword>
<dbReference type="GO" id="GO:0009279">
    <property type="term" value="C:cell outer membrane"/>
    <property type="evidence" value="ECO:0007669"/>
    <property type="project" value="UniProtKB-SubCell"/>
</dbReference>
<evidence type="ECO:0000256" key="1">
    <source>
        <dbReference type="ARBA" id="ARBA00004571"/>
    </source>
</evidence>
<dbReference type="AlphaFoldDB" id="A0A1M6C1Q4"/>
<evidence type="ECO:0000256" key="2">
    <source>
        <dbReference type="ARBA" id="ARBA00022448"/>
    </source>
</evidence>
<dbReference type="Gene3D" id="2.40.170.20">
    <property type="entry name" value="TonB-dependent receptor, beta-barrel domain"/>
    <property type="match status" value="1"/>
</dbReference>
<dbReference type="RefSeq" id="WP_072763124.1">
    <property type="nucleotide sequence ID" value="NZ_FQYX01000003.1"/>
</dbReference>
<dbReference type="STRING" id="558155.SAMN04487911_10347"/>
<dbReference type="InterPro" id="IPR023996">
    <property type="entry name" value="TonB-dep_OMP_SusC/RagA"/>
</dbReference>
<dbReference type="SUPFAM" id="SSF56935">
    <property type="entry name" value="Porins"/>
    <property type="match status" value="1"/>
</dbReference>
<dbReference type="NCBIfam" id="TIGR04057">
    <property type="entry name" value="SusC_RagA_signa"/>
    <property type="match status" value="1"/>
</dbReference>
<keyword evidence="4 7" id="KW-0812">Transmembrane</keyword>
<evidence type="ECO:0000313" key="10">
    <source>
        <dbReference type="Proteomes" id="UP000184231"/>
    </source>
</evidence>
<dbReference type="PROSITE" id="PS52016">
    <property type="entry name" value="TONB_DEPENDENT_REC_3"/>
    <property type="match status" value="1"/>
</dbReference>
<feature type="domain" description="TonB-dependent receptor plug" evidence="8">
    <location>
        <begin position="137"/>
        <end position="247"/>
    </location>
</feature>
<dbReference type="Pfam" id="PF07715">
    <property type="entry name" value="Plug"/>
    <property type="match status" value="1"/>
</dbReference>
<dbReference type="InterPro" id="IPR036942">
    <property type="entry name" value="Beta-barrel_TonB_sf"/>
</dbReference>
<keyword evidence="6 7" id="KW-0998">Cell outer membrane</keyword>
<dbReference type="InterPro" id="IPR008969">
    <property type="entry name" value="CarboxyPept-like_regulatory"/>
</dbReference>
<protein>
    <submittedName>
        <fullName evidence="9">TonB-linked outer membrane protein, SusC/RagA family</fullName>
    </submittedName>
</protein>
<gene>
    <name evidence="9" type="ORF">SAMN04487911_10347</name>
</gene>
<sequence>MKLIKSKKATKIIALSIRTALAMLFLFALLPLKASEKFNEKNGPIQKTISGIITDEMGTPLPGVNVLVVGTNKGTQTDFDGKFSILADTEDILRCSYIGFKTKDVVVRNQIELKISMEEDVNSLDEVVVLGYSSSIKRNLTSSVSAVTTEEIQEVPATSLSNAVAGRFAGVNISQAGGKPGRSSDIIIRGATSGQFAGNNQPLYVIDNIISTKELFDALDVSEVESVSILKDAASSGVYGSRAANGVVLVKTKSGKTGKPTINFTSSIGTTEPTNVPPMTSAYEQALIIGQVQDFNNVPMDDPNRFNQTELEYLKNLNIGSFLDQAEETPVLNRHAVTVNGGTDNVRYFMSGSYIKETGAFSNLSYQKTNFRAKVDVDITDDLNVSLNLNTNNDLREEFYWRWNGDDEDFGDFYRTGNRTGRWGPAVHNGEYVANFNGWNPVHLAQEGAGSKDRSARNIGAIVDVNYKFPFVAGLTAGLTYNKLNIRNDQTLLRNIVEDVTFGVDPNNRFVLTDEVLGTRLRSDDGANSNSLRESTAETNSYQLNARLGYENTFGDHSLNALLNYEQYERDDKSFYALRRGLLTPLVSQLFATNPAVENQFANGNAGETGRQSYIGTLGYNFQNKYFLNSTFRYDGSVQFAEDERWGFFPSVSAAWIVSEEGFFKNNLSFFDFFKLRYSIGNTGNDDVTGQGATIFPYIQNYNVGGTGPIFGTNNAISSATSIGAEPDLFITWEKQTSYNFGIDFQVLDDKLSTTIDFFKNKKTDLYGSRQVFIPSSSGLTLGPVNYGAIDIKGVEGLITYKDNITNDFNYEVGLNIGYSKAEYVTLDEPETRRPYELLSGQETSRIVGLKAEGIIRSEEQLNNLIASGYKIYGQDPQIGALYFRDLRGPAAVDPEGNTPDGVIDDNDRDYIGARSNPSVNYGIRLNLRYKRFSLLAFGQGFAGHQRYQPSNNRFQFASIGQSSHTQWLNAWTLDSPNNSFPRFGSPFGDTNSSFWLEDADFLRLKNLNFGYDIPVSLVNKVGAERINIFANGTNLFMIYSKIKAFDPETSGRGIPVNRSYSLGVNVTF</sequence>
<dbReference type="Gene3D" id="2.170.130.10">
    <property type="entry name" value="TonB-dependent receptor, plug domain"/>
    <property type="match status" value="1"/>
</dbReference>
<accession>A0A1M6C1Q4</accession>
<dbReference type="InterPro" id="IPR037066">
    <property type="entry name" value="Plug_dom_sf"/>
</dbReference>
<proteinExistence type="inferred from homology"/>